<dbReference type="EMBL" id="LWQT01000131">
    <property type="protein sequence ID" value="OAN43022.1"/>
    <property type="molecule type" value="Genomic_DNA"/>
</dbReference>
<gene>
    <name evidence="1" type="ORF">A6A04_10020</name>
</gene>
<dbReference type="Gene3D" id="3.40.190.10">
    <property type="entry name" value="Periplasmic binding protein-like II"/>
    <property type="match status" value="2"/>
</dbReference>
<dbReference type="OrthoDB" id="8481290at2"/>
<protein>
    <submittedName>
        <fullName evidence="1">Uncharacterized protein</fullName>
    </submittedName>
</protein>
<sequence>MRIGFPLTRFVLSILALGELVLGAPAIAAEPDFRLTTGMVEPWTNSAGTGFHQMLIRDLFQRRGLKAELDVNLASARAFKLADDGVTDGLAGRVAGMEKEFPNLVAIPERMFVNDFVACGLPGTSLPANWGDLGPRAVAHIIGWQVFEHNLPKVRDLSTVKDSSQLLALLRSGHTELILHERWQAMWQAQRQGLKLVCTDAPLARTPMFIYLNRRHGALVEPLAQTLRAMKADGSYDAIARTAFGDLGASTTGLK</sequence>
<comment type="caution">
    <text evidence="1">The sequence shown here is derived from an EMBL/GenBank/DDBJ whole genome shotgun (WGS) entry which is preliminary data.</text>
</comment>
<evidence type="ECO:0000313" key="1">
    <source>
        <dbReference type="EMBL" id="OAN43022.1"/>
    </source>
</evidence>
<accession>A0A178M456</accession>
<dbReference type="AlphaFoldDB" id="A0A178M456"/>
<organism evidence="1 2">
    <name type="scientific">Paramagnetospirillum marisnigri</name>
    <dbReference type="NCBI Taxonomy" id="1285242"/>
    <lineage>
        <taxon>Bacteria</taxon>
        <taxon>Pseudomonadati</taxon>
        <taxon>Pseudomonadota</taxon>
        <taxon>Alphaproteobacteria</taxon>
        <taxon>Rhodospirillales</taxon>
        <taxon>Magnetospirillaceae</taxon>
        <taxon>Paramagnetospirillum</taxon>
    </lineage>
</organism>
<proteinExistence type="predicted"/>
<keyword evidence="2" id="KW-1185">Reference proteome</keyword>
<dbReference type="STRING" id="1285242.A6A04_10020"/>
<dbReference type="RefSeq" id="WP_068496018.1">
    <property type="nucleotide sequence ID" value="NZ_LWQT01000131.1"/>
</dbReference>
<dbReference type="Proteomes" id="UP000078428">
    <property type="component" value="Unassembled WGS sequence"/>
</dbReference>
<name>A0A178M456_9PROT</name>
<dbReference type="SUPFAM" id="SSF53850">
    <property type="entry name" value="Periplasmic binding protein-like II"/>
    <property type="match status" value="1"/>
</dbReference>
<reference evidence="1 2" key="1">
    <citation type="submission" date="2016-04" db="EMBL/GenBank/DDBJ databases">
        <title>Draft genome sequence of freshwater magnetotactic bacteria Magnetospirillum marisnigri SP-1 and Magnetospirillum moscoviense BB-1.</title>
        <authorList>
            <person name="Koziaeva V."/>
            <person name="Dziuba M.V."/>
            <person name="Ivanov T.M."/>
            <person name="Kuznetsov B."/>
            <person name="Grouzdev D.S."/>
        </authorList>
    </citation>
    <scope>NUCLEOTIDE SEQUENCE [LARGE SCALE GENOMIC DNA]</scope>
    <source>
        <strain evidence="1 2">SP-1</strain>
    </source>
</reference>
<evidence type="ECO:0000313" key="2">
    <source>
        <dbReference type="Proteomes" id="UP000078428"/>
    </source>
</evidence>